<accession>A0A840MZT4</accession>
<sequence>MRKPAAANKPRIAKPASFPAPVGGWIKNQNLATPGARRPDGSKVNGAFVLENYFPTATGIRIRKGSSVFSTIAAGVGTVDSLFAYVNGGNEKLFAANETDIWDISTPGSPASVVSGLTSGEWSVAQSSTPGGIFLRAVNGADDPQLFDGTSWGTGTPISAAGLDPKTLATVWIYKQRAFFTQKDSLNAWYLPVDSLGGTAVLLPLGGVFTKGGSLLFGATWSIESGNGPNEYCVFVSTKGEAAVFTGADPSSAATWTKVGVYRIGRPLGPKAHIPAGGDLVIATDIGFVPLSQAMQRDYSALSPAAISYSIEVAWNETVAARAGTGWACEVWPTEQMVVVAIPTGVNDQPQMFVANARTGAWGLYTGWNGRCLQLFKDRLFFGSTDGKIIEAEVTGADQELPYTATCVPLFDPLKAPASLKTSLLMRATIRASAEVIPKLSLQADYKLNLPTAPDDGTVATGNVWGVGVWGVATWSAPAQKNIYQRWQPVGGSGYAIAPAMQITSGSLVPPDAELVVIDMTYDQGDIAS</sequence>
<protein>
    <submittedName>
        <fullName evidence="1">Uncharacterized protein</fullName>
    </submittedName>
</protein>
<dbReference type="RefSeq" id="WP_184082908.1">
    <property type="nucleotide sequence ID" value="NZ_JACHIJ010000002.1"/>
</dbReference>
<reference evidence="1 2" key="1">
    <citation type="submission" date="2020-08" db="EMBL/GenBank/DDBJ databases">
        <title>Genomic Encyclopedia of Type Strains, Phase IV (KMG-IV): sequencing the most valuable type-strain genomes for metagenomic binning, comparative biology and taxonomic classification.</title>
        <authorList>
            <person name="Goeker M."/>
        </authorList>
    </citation>
    <scope>NUCLEOTIDE SEQUENCE [LARGE SCALE GENOMIC DNA]</scope>
    <source>
        <strain evidence="1 2">DSM 17498</strain>
    </source>
</reference>
<gene>
    <name evidence="1" type="ORF">HNQ36_001075</name>
</gene>
<comment type="caution">
    <text evidence="1">The sequence shown here is derived from an EMBL/GenBank/DDBJ whole genome shotgun (WGS) entry which is preliminary data.</text>
</comment>
<proteinExistence type="predicted"/>
<name>A0A840MZT4_9BRAD</name>
<dbReference type="AlphaFoldDB" id="A0A840MZT4"/>
<evidence type="ECO:0000313" key="1">
    <source>
        <dbReference type="EMBL" id="MBB5051121.1"/>
    </source>
</evidence>
<dbReference type="EMBL" id="JACHIJ010000002">
    <property type="protein sequence ID" value="MBB5051121.1"/>
    <property type="molecule type" value="Genomic_DNA"/>
</dbReference>
<evidence type="ECO:0000313" key="2">
    <source>
        <dbReference type="Proteomes" id="UP000521227"/>
    </source>
</evidence>
<organism evidence="1 2">
    <name type="scientific">Afipia massiliensis</name>
    <dbReference type="NCBI Taxonomy" id="211460"/>
    <lineage>
        <taxon>Bacteria</taxon>
        <taxon>Pseudomonadati</taxon>
        <taxon>Pseudomonadota</taxon>
        <taxon>Alphaproteobacteria</taxon>
        <taxon>Hyphomicrobiales</taxon>
        <taxon>Nitrobacteraceae</taxon>
        <taxon>Afipia</taxon>
    </lineage>
</organism>
<dbReference type="Proteomes" id="UP000521227">
    <property type="component" value="Unassembled WGS sequence"/>
</dbReference>